<feature type="region of interest" description="Disordered" evidence="1">
    <location>
        <begin position="235"/>
        <end position="332"/>
    </location>
</feature>
<dbReference type="Proteomes" id="UP000018721">
    <property type="component" value="Unassembled WGS sequence"/>
</dbReference>
<feature type="compositionally biased region" description="Low complexity" evidence="1">
    <location>
        <begin position="277"/>
        <end position="289"/>
    </location>
</feature>
<feature type="compositionally biased region" description="Low complexity" evidence="1">
    <location>
        <begin position="299"/>
        <end position="313"/>
    </location>
</feature>
<evidence type="ECO:0008006" key="4">
    <source>
        <dbReference type="Google" id="ProtNLM"/>
    </source>
</evidence>
<gene>
    <name evidence="2" type="ORF">F443_05163</name>
</gene>
<dbReference type="SUPFAM" id="SSF47473">
    <property type="entry name" value="EF-hand"/>
    <property type="match status" value="1"/>
</dbReference>
<feature type="region of interest" description="Disordered" evidence="1">
    <location>
        <begin position="118"/>
        <end position="180"/>
    </location>
</feature>
<feature type="compositionally biased region" description="Polar residues" evidence="1">
    <location>
        <begin position="314"/>
        <end position="323"/>
    </location>
</feature>
<feature type="region of interest" description="Disordered" evidence="1">
    <location>
        <begin position="401"/>
        <end position="484"/>
    </location>
</feature>
<feature type="compositionally biased region" description="Low complexity" evidence="1">
    <location>
        <begin position="434"/>
        <end position="446"/>
    </location>
</feature>
<feature type="compositionally biased region" description="Low complexity" evidence="1">
    <location>
        <begin position="240"/>
        <end position="264"/>
    </location>
</feature>
<dbReference type="eggNOG" id="ENOG502S2K9">
    <property type="taxonomic scope" value="Eukaryota"/>
</dbReference>
<proteinExistence type="predicted"/>
<feature type="compositionally biased region" description="Polar residues" evidence="1">
    <location>
        <begin position="12"/>
        <end position="28"/>
    </location>
</feature>
<evidence type="ECO:0000313" key="2">
    <source>
        <dbReference type="EMBL" id="ETI51470.1"/>
    </source>
</evidence>
<protein>
    <recommendedName>
        <fullName evidence="4">EF-hand domain-containing protein</fullName>
    </recommendedName>
</protein>
<dbReference type="EMBL" id="ANIZ01000906">
    <property type="protein sequence ID" value="ETI51470.1"/>
    <property type="molecule type" value="Genomic_DNA"/>
</dbReference>
<evidence type="ECO:0000313" key="3">
    <source>
        <dbReference type="Proteomes" id="UP000018721"/>
    </source>
</evidence>
<dbReference type="InterPro" id="IPR011992">
    <property type="entry name" value="EF-hand-dom_pair"/>
</dbReference>
<reference evidence="2 3" key="1">
    <citation type="submission" date="2013-11" db="EMBL/GenBank/DDBJ databases">
        <title>The Genome Sequence of Phytophthora parasitica P1569.</title>
        <authorList>
            <consortium name="The Broad Institute Genomics Platform"/>
            <person name="Russ C."/>
            <person name="Tyler B."/>
            <person name="Panabieres F."/>
            <person name="Shan W."/>
            <person name="Tripathy S."/>
            <person name="Grunwald N."/>
            <person name="Machado M."/>
            <person name="Johnson C.S."/>
            <person name="Arredondo F."/>
            <person name="Hong C."/>
            <person name="Coffey M."/>
            <person name="Young S.K."/>
            <person name="Zeng Q."/>
            <person name="Gargeya S."/>
            <person name="Fitzgerald M."/>
            <person name="Abouelleil A."/>
            <person name="Alvarado L."/>
            <person name="Chapman S.B."/>
            <person name="Gainer-Dewar J."/>
            <person name="Goldberg J."/>
            <person name="Griggs A."/>
            <person name="Gujja S."/>
            <person name="Hansen M."/>
            <person name="Howarth C."/>
            <person name="Imamovic A."/>
            <person name="Ireland A."/>
            <person name="Larimer J."/>
            <person name="McCowan C."/>
            <person name="Murphy C."/>
            <person name="Pearson M."/>
            <person name="Poon T.W."/>
            <person name="Priest M."/>
            <person name="Roberts A."/>
            <person name="Saif S."/>
            <person name="Shea T."/>
            <person name="Sykes S."/>
            <person name="Wortman J."/>
            <person name="Nusbaum C."/>
            <person name="Birren B."/>
        </authorList>
    </citation>
    <scope>NUCLEOTIDE SEQUENCE [LARGE SCALE GENOMIC DNA]</scope>
    <source>
        <strain evidence="2 3">P1569</strain>
    </source>
</reference>
<dbReference type="AlphaFoldDB" id="V9FJ09"/>
<accession>V9FJ09</accession>
<feature type="compositionally biased region" description="Basic residues" evidence="1">
    <location>
        <begin position="79"/>
        <end position="94"/>
    </location>
</feature>
<feature type="compositionally biased region" description="Basic and acidic residues" evidence="1">
    <location>
        <begin position="122"/>
        <end position="136"/>
    </location>
</feature>
<evidence type="ECO:0000256" key="1">
    <source>
        <dbReference type="SAM" id="MobiDB-lite"/>
    </source>
</evidence>
<organism evidence="2 3">
    <name type="scientific">Phytophthora nicotianae P1569</name>
    <dbReference type="NCBI Taxonomy" id="1317065"/>
    <lineage>
        <taxon>Eukaryota</taxon>
        <taxon>Sar</taxon>
        <taxon>Stramenopiles</taxon>
        <taxon>Oomycota</taxon>
        <taxon>Peronosporomycetes</taxon>
        <taxon>Peronosporales</taxon>
        <taxon>Peronosporaceae</taxon>
        <taxon>Phytophthora</taxon>
    </lineage>
</organism>
<feature type="region of interest" description="Disordered" evidence="1">
    <location>
        <begin position="1"/>
        <end position="104"/>
    </location>
</feature>
<feature type="compositionally biased region" description="Polar residues" evidence="1">
    <location>
        <begin position="403"/>
        <end position="433"/>
    </location>
</feature>
<feature type="compositionally biased region" description="Polar residues" evidence="1">
    <location>
        <begin position="159"/>
        <end position="173"/>
    </location>
</feature>
<keyword evidence="3" id="KW-1185">Reference proteome</keyword>
<dbReference type="OrthoDB" id="74075at2759"/>
<name>V9FJ09_PHYNI</name>
<comment type="caution">
    <text evidence="2">The sequence shown here is derived from an EMBL/GenBank/DDBJ whole genome shotgun (WGS) entry which is preliminary data.</text>
</comment>
<sequence length="834" mass="93315">MQQMLFTRPSAAWQSPNAWTNGSNSSSPRRVVTFAVQDASPSPVVYRSRLRSPYDADLTKDLPQQRLRRPRNPTTTQRNARKARPTTTRPRLRRPGWDTDVNRGSNLFDASLKKSLLFQPRAGDRRKEEEAEKQEMTPKNVARRKVGPVRTTPVRYRSEPSSVYAQQRQNVTHWPQRRTKDFVRQNIEQLTGRPVDMNFGRSGSRSGSRENVFERLSAPRVSKSLLRSHALVVPVESKQAPSPARSPSVASLSPQSASPSSPVLTIEPPAPDKRSSPRSTTPSPGMRRSGLGWSSLHLSPQRSQQSFSSRNSPAPFSNSTNRGARSRSPRYDNYPARVFGVLDRDNEGRIGVSQILQGLRLLGLPATHNQISDYVYLIHEGRHNSIDLEEWEILVGTLDAASRPSSDSPRNGNAGQGSGESSHSPSIRNTSEHSPYSSMPPSRSPYFKGEQPSSLAPKRDHASAPLTRTRHASHNDEAQFPTSVQRETIISAEHEPIPDDDPYLEEIQNRIEGMFERAQATAALRWAPESGNNQFENEAGHSRSDRFLKRAANVVYSLRASLFPLVHQAETTLREIQQRHGSKLSLFLPPQDMATIAQHSDVLATAILDDILLDTVQLLNEDDRQQSYHRLEAHHADQLDDILARIHEIKREEDSMIHQGLALGYQTQGVKCNLPTASRHGIINQKSAKHESVNLSNLTLPLEVVMNINVSDGDGNPSPSGRVAEISDWSMAFNNDEFDFIELKAPAQQTLFAETTVGTSILQGKRLQSIERKRHKFQHHRRLVESSLAETGMTQYAVIEILEEMLLGDLIEETTTELNNTLISLSDTLLTNLL</sequence>